<gene>
    <name evidence="2" type="ORF">RHOBADRAFT_42871</name>
</gene>
<feature type="region of interest" description="Disordered" evidence="1">
    <location>
        <begin position="115"/>
        <end position="134"/>
    </location>
</feature>
<dbReference type="GeneID" id="28974573"/>
<reference evidence="2 3" key="1">
    <citation type="journal article" date="2015" name="Front. Microbiol.">
        <title>Genome sequence of the plant growth promoting endophytic yeast Rhodotorula graminis WP1.</title>
        <authorList>
            <person name="Firrincieli A."/>
            <person name="Otillar R."/>
            <person name="Salamov A."/>
            <person name="Schmutz J."/>
            <person name="Khan Z."/>
            <person name="Redman R.S."/>
            <person name="Fleck N.D."/>
            <person name="Lindquist E."/>
            <person name="Grigoriev I.V."/>
            <person name="Doty S.L."/>
        </authorList>
    </citation>
    <scope>NUCLEOTIDE SEQUENCE [LARGE SCALE GENOMIC DNA]</scope>
    <source>
        <strain evidence="2 3">WP1</strain>
    </source>
</reference>
<dbReference type="OrthoDB" id="10601365at2759"/>
<name>A0A194S728_RHOGW</name>
<evidence type="ECO:0000313" key="2">
    <source>
        <dbReference type="EMBL" id="KPV76528.1"/>
    </source>
</evidence>
<dbReference type="EMBL" id="KQ474076">
    <property type="protein sequence ID" value="KPV76528.1"/>
    <property type="molecule type" value="Genomic_DNA"/>
</dbReference>
<sequence length="134" mass="14914">MDRPVSSPTHSVVTGLDIYGVAVRAVYNAINKEEEKGLVPRILVLDGLAALTAAYVARNRNLDSGFLLLDHPLPVELAPVELRCKDSRNEADLDRDMTTPEQYIARRHILEGEDRTPTWLRRGHQRSGSGRSGQ</sequence>
<dbReference type="Proteomes" id="UP000053890">
    <property type="component" value="Unassembled WGS sequence"/>
</dbReference>
<protein>
    <submittedName>
        <fullName evidence="2">Uncharacterized protein</fullName>
    </submittedName>
</protein>
<keyword evidence="3" id="KW-1185">Reference proteome</keyword>
<proteinExistence type="predicted"/>
<dbReference type="AlphaFoldDB" id="A0A194S728"/>
<evidence type="ECO:0000313" key="3">
    <source>
        <dbReference type="Proteomes" id="UP000053890"/>
    </source>
</evidence>
<organism evidence="2 3">
    <name type="scientific">Rhodotorula graminis (strain WP1)</name>
    <dbReference type="NCBI Taxonomy" id="578459"/>
    <lineage>
        <taxon>Eukaryota</taxon>
        <taxon>Fungi</taxon>
        <taxon>Dikarya</taxon>
        <taxon>Basidiomycota</taxon>
        <taxon>Pucciniomycotina</taxon>
        <taxon>Microbotryomycetes</taxon>
        <taxon>Sporidiobolales</taxon>
        <taxon>Sporidiobolaceae</taxon>
        <taxon>Rhodotorula</taxon>
    </lineage>
</organism>
<dbReference type="RefSeq" id="XP_018272577.1">
    <property type="nucleotide sequence ID" value="XM_018414125.1"/>
</dbReference>
<accession>A0A194S728</accession>
<evidence type="ECO:0000256" key="1">
    <source>
        <dbReference type="SAM" id="MobiDB-lite"/>
    </source>
</evidence>